<dbReference type="STRING" id="880071.Fleli_0941"/>
<dbReference type="PANTHER" id="PTHR32183">
    <property type="match status" value="1"/>
</dbReference>
<dbReference type="PROSITE" id="PS51585">
    <property type="entry name" value="SAM_MT_TPMT"/>
    <property type="match status" value="1"/>
</dbReference>
<dbReference type="PATRIC" id="fig|880071.3.peg.920"/>
<dbReference type="GO" id="GO:0008757">
    <property type="term" value="F:S-adenosylmethionine-dependent methyltransferase activity"/>
    <property type="evidence" value="ECO:0007669"/>
    <property type="project" value="InterPro"/>
</dbReference>
<sequence length="211" mass="24783">MNTSMSSFNSSYWQNRYQKSDTPWDIGAASPPLVVFFEKLLEKDEKNKDLKILIPGGGSSHEAEFLHKKGFKNVFVIDLAASPLEEFSKRCPSFPKEHLIKKDFFKFEGQNLEYFNFFDLIVEQTFFCALDPRLRIDYAKKMNELLKKEGKLIGLLFDFPIKEEQQSPPFGGNINEYREIFEPYFEIKNLKRCYNSIKPRQGTELFIEFVK</sequence>
<dbReference type="GO" id="GO:0032259">
    <property type="term" value="P:methylation"/>
    <property type="evidence" value="ECO:0007669"/>
    <property type="project" value="UniProtKB-KW"/>
</dbReference>
<evidence type="ECO:0000256" key="3">
    <source>
        <dbReference type="ARBA" id="ARBA00022679"/>
    </source>
</evidence>
<keyword evidence="2 5" id="KW-0489">Methyltransferase</keyword>
<organism evidence="5 6">
    <name type="scientific">Bernardetia litoralis (strain ATCC 23117 / DSM 6794 / NBRC 15988 / NCIMB 1366 / Fx l1 / Sio-4)</name>
    <name type="common">Flexibacter litoralis</name>
    <dbReference type="NCBI Taxonomy" id="880071"/>
    <lineage>
        <taxon>Bacteria</taxon>
        <taxon>Pseudomonadati</taxon>
        <taxon>Bacteroidota</taxon>
        <taxon>Cytophagia</taxon>
        <taxon>Cytophagales</taxon>
        <taxon>Bernardetiaceae</taxon>
        <taxon>Bernardetia</taxon>
    </lineage>
</organism>
<keyword evidence="4" id="KW-0949">S-adenosyl-L-methionine</keyword>
<dbReference type="InterPro" id="IPR008854">
    <property type="entry name" value="TPMT"/>
</dbReference>
<dbReference type="SUPFAM" id="SSF53335">
    <property type="entry name" value="S-adenosyl-L-methionine-dependent methyltransferases"/>
    <property type="match status" value="1"/>
</dbReference>
<evidence type="ECO:0000313" key="5">
    <source>
        <dbReference type="EMBL" id="AFM03395.1"/>
    </source>
</evidence>
<evidence type="ECO:0000256" key="4">
    <source>
        <dbReference type="ARBA" id="ARBA00022691"/>
    </source>
</evidence>
<keyword evidence="6" id="KW-1185">Reference proteome</keyword>
<keyword evidence="3 5" id="KW-0808">Transferase</keyword>
<accession>I4AHG0</accession>
<evidence type="ECO:0000313" key="6">
    <source>
        <dbReference type="Proteomes" id="UP000006054"/>
    </source>
</evidence>
<dbReference type="Gene3D" id="3.40.50.150">
    <property type="entry name" value="Vaccinia Virus protein VP39"/>
    <property type="match status" value="1"/>
</dbReference>
<dbReference type="HOGENOM" id="CLU_056435_1_2_10"/>
<dbReference type="KEGG" id="fli:Fleli_0941"/>
<dbReference type="InterPro" id="IPR029063">
    <property type="entry name" value="SAM-dependent_MTases_sf"/>
</dbReference>
<dbReference type="eggNOG" id="COG0500">
    <property type="taxonomic scope" value="Bacteria"/>
</dbReference>
<dbReference type="Proteomes" id="UP000006054">
    <property type="component" value="Chromosome"/>
</dbReference>
<dbReference type="RefSeq" id="WP_014796853.1">
    <property type="nucleotide sequence ID" value="NC_018018.1"/>
</dbReference>
<name>I4AHG0_BERLS</name>
<proteinExistence type="predicted"/>
<keyword evidence="1" id="KW-0597">Phosphoprotein</keyword>
<dbReference type="AlphaFoldDB" id="I4AHG0"/>
<evidence type="ECO:0000256" key="1">
    <source>
        <dbReference type="ARBA" id="ARBA00022553"/>
    </source>
</evidence>
<reference evidence="6" key="1">
    <citation type="submission" date="2012-06" db="EMBL/GenBank/DDBJ databases">
        <title>The complete genome of Flexibacter litoralis DSM 6794.</title>
        <authorList>
            <person name="Lucas S."/>
            <person name="Copeland A."/>
            <person name="Lapidus A."/>
            <person name="Glavina del Rio T."/>
            <person name="Dalin E."/>
            <person name="Tice H."/>
            <person name="Bruce D."/>
            <person name="Goodwin L."/>
            <person name="Pitluck S."/>
            <person name="Peters L."/>
            <person name="Ovchinnikova G."/>
            <person name="Lu M."/>
            <person name="Kyrpides N."/>
            <person name="Mavromatis K."/>
            <person name="Ivanova N."/>
            <person name="Brettin T."/>
            <person name="Detter J.C."/>
            <person name="Han C."/>
            <person name="Larimer F."/>
            <person name="Land M."/>
            <person name="Hauser L."/>
            <person name="Markowitz V."/>
            <person name="Cheng J.-F."/>
            <person name="Hugenholtz P."/>
            <person name="Woyke T."/>
            <person name="Wu D."/>
            <person name="Spring S."/>
            <person name="Lang E."/>
            <person name="Kopitz M."/>
            <person name="Brambilla E."/>
            <person name="Klenk H.-P."/>
            <person name="Eisen J.A."/>
        </authorList>
    </citation>
    <scope>NUCLEOTIDE SEQUENCE [LARGE SCALE GENOMIC DNA]</scope>
    <source>
        <strain evidence="6">ATCC 23117 / DSM 6794 / NBRC 15988 / NCIMB 1366 / Sio-4</strain>
    </source>
</reference>
<protein>
    <submittedName>
        <fullName evidence="5">Thiopurine S-methyltransferase (TPMT)</fullName>
    </submittedName>
</protein>
<dbReference type="EMBL" id="CP003345">
    <property type="protein sequence ID" value="AFM03395.1"/>
    <property type="molecule type" value="Genomic_DNA"/>
</dbReference>
<evidence type="ECO:0000256" key="2">
    <source>
        <dbReference type="ARBA" id="ARBA00022603"/>
    </source>
</evidence>
<dbReference type="PANTHER" id="PTHR32183:SF6">
    <property type="entry name" value="CYSTEINE SULFINATE DESULFINASE_CYSTEINE DESULFURASE AND RELATED ENZYMES"/>
    <property type="match status" value="1"/>
</dbReference>
<gene>
    <name evidence="5" type="ordered locus">Fleli_0941</name>
</gene>
<dbReference type="Pfam" id="PF05724">
    <property type="entry name" value="TPMT"/>
    <property type="match status" value="1"/>
</dbReference>
<dbReference type="CDD" id="cd02440">
    <property type="entry name" value="AdoMet_MTases"/>
    <property type="match status" value="1"/>
</dbReference>